<sequence>MKPDDNTVGIIGGRGEMGQFFRDVFEKEGYRVIVSGRTTELSSRDLVQQARIVIVSVPIRDTVAVIDDIAPFLSGGQILCDLTSIKQRAMEAMLATPAQVIGLHPMFGPGVSSLAGQTVIAVPARCMPAAGDEIMGLLSRQGARVTVATAPEHDRMVAVIQGLMHFSTLVVAETMREIDASPEMLLRYQSPIYQIETGIVGRILGQDVDLYGPILQDNPEVCEVVMAFSAAAARLQEIVCTHDTKGFAAFFEENAAFFGPVIPASMETTNRLIQGLVEK</sequence>
<dbReference type="AlphaFoldDB" id="A0A9Q4KTT2"/>
<comment type="caution">
    <text evidence="3">The sequence shown here is derived from an EMBL/GenBank/DDBJ whole genome shotgun (WGS) entry which is preliminary data.</text>
</comment>
<proteinExistence type="predicted"/>
<evidence type="ECO:0000313" key="4">
    <source>
        <dbReference type="Proteomes" id="UP001143747"/>
    </source>
</evidence>
<dbReference type="PANTHER" id="PTHR21363:SF0">
    <property type="entry name" value="PREPHENATE DEHYDROGENASE [NADP(+)]"/>
    <property type="match status" value="1"/>
</dbReference>
<dbReference type="Pfam" id="PF20463">
    <property type="entry name" value="PDH_C"/>
    <property type="match status" value="1"/>
</dbReference>
<dbReference type="SUPFAM" id="SSF51735">
    <property type="entry name" value="NAD(P)-binding Rossmann-fold domains"/>
    <property type="match status" value="1"/>
</dbReference>
<evidence type="ECO:0000313" key="3">
    <source>
        <dbReference type="EMBL" id="MDE4907882.1"/>
    </source>
</evidence>
<dbReference type="Proteomes" id="UP001143747">
    <property type="component" value="Unassembled WGS sequence"/>
</dbReference>
<dbReference type="Pfam" id="PF02153">
    <property type="entry name" value="PDH_N"/>
    <property type="match status" value="1"/>
</dbReference>
<organism evidence="3 4">
    <name type="scientific">Methanogenium marinum</name>
    <dbReference type="NCBI Taxonomy" id="348610"/>
    <lineage>
        <taxon>Archaea</taxon>
        <taxon>Methanobacteriati</taxon>
        <taxon>Methanobacteriota</taxon>
        <taxon>Stenosarchaea group</taxon>
        <taxon>Methanomicrobia</taxon>
        <taxon>Methanomicrobiales</taxon>
        <taxon>Methanomicrobiaceae</taxon>
        <taxon>Methanogenium</taxon>
    </lineage>
</organism>
<dbReference type="PROSITE" id="PS51176">
    <property type="entry name" value="PDH_ADH"/>
    <property type="match status" value="1"/>
</dbReference>
<keyword evidence="4" id="KW-1185">Reference proteome</keyword>
<dbReference type="GO" id="GO:0070403">
    <property type="term" value="F:NAD+ binding"/>
    <property type="evidence" value="ECO:0007669"/>
    <property type="project" value="InterPro"/>
</dbReference>
<dbReference type="SUPFAM" id="SSF48179">
    <property type="entry name" value="6-phosphogluconate dehydrogenase C-terminal domain-like"/>
    <property type="match status" value="1"/>
</dbReference>
<reference evidence="3" key="1">
    <citation type="submission" date="2022-01" db="EMBL/GenBank/DDBJ databases">
        <title>Draft genome of Methanogenium marinum DSM 15558.</title>
        <authorList>
            <person name="Chen S.-C."/>
            <person name="You Y.-T."/>
        </authorList>
    </citation>
    <scope>NUCLEOTIDE SEQUENCE</scope>
    <source>
        <strain evidence="3">DSM 15558</strain>
    </source>
</reference>
<dbReference type="Gene3D" id="1.10.3660.10">
    <property type="entry name" value="6-phosphogluconate dehydrogenase C-terminal like domain"/>
    <property type="match status" value="1"/>
</dbReference>
<dbReference type="GO" id="GO:0008977">
    <property type="term" value="F:prephenate dehydrogenase (NAD+) activity"/>
    <property type="evidence" value="ECO:0007669"/>
    <property type="project" value="InterPro"/>
</dbReference>
<dbReference type="InterPro" id="IPR050812">
    <property type="entry name" value="Preph/Arog_dehydrog"/>
</dbReference>
<evidence type="ECO:0000256" key="1">
    <source>
        <dbReference type="ARBA" id="ARBA00023002"/>
    </source>
</evidence>
<name>A0A9Q4KTT2_9EURY</name>
<feature type="domain" description="Prephenate/arogenate dehydrogenase" evidence="2">
    <location>
        <begin position="6"/>
        <end position="269"/>
    </location>
</feature>
<evidence type="ECO:0000259" key="2">
    <source>
        <dbReference type="PROSITE" id="PS51176"/>
    </source>
</evidence>
<dbReference type="RefSeq" id="WP_274924526.1">
    <property type="nucleotide sequence ID" value="NZ_JAKELO010000002.1"/>
</dbReference>
<dbReference type="InterPro" id="IPR003099">
    <property type="entry name" value="Prephen_DH"/>
</dbReference>
<dbReference type="PANTHER" id="PTHR21363">
    <property type="entry name" value="PREPHENATE DEHYDROGENASE"/>
    <property type="match status" value="1"/>
</dbReference>
<dbReference type="EMBL" id="JAKELO010000002">
    <property type="protein sequence ID" value="MDE4907882.1"/>
    <property type="molecule type" value="Genomic_DNA"/>
</dbReference>
<gene>
    <name evidence="3" type="ORF">L0665_04570</name>
</gene>
<dbReference type="GO" id="GO:0006571">
    <property type="term" value="P:tyrosine biosynthetic process"/>
    <property type="evidence" value="ECO:0007669"/>
    <property type="project" value="InterPro"/>
</dbReference>
<dbReference type="InterPro" id="IPR046825">
    <property type="entry name" value="PDH_C"/>
</dbReference>
<dbReference type="InterPro" id="IPR046826">
    <property type="entry name" value="PDH_N"/>
</dbReference>
<dbReference type="InterPro" id="IPR036291">
    <property type="entry name" value="NAD(P)-bd_dom_sf"/>
</dbReference>
<keyword evidence="1" id="KW-0560">Oxidoreductase</keyword>
<dbReference type="GO" id="GO:0004665">
    <property type="term" value="F:prephenate dehydrogenase (NADP+) activity"/>
    <property type="evidence" value="ECO:0007669"/>
    <property type="project" value="InterPro"/>
</dbReference>
<accession>A0A9Q4KTT2</accession>
<dbReference type="InterPro" id="IPR008927">
    <property type="entry name" value="6-PGluconate_DH-like_C_sf"/>
</dbReference>
<dbReference type="Gene3D" id="3.40.50.720">
    <property type="entry name" value="NAD(P)-binding Rossmann-like Domain"/>
    <property type="match status" value="1"/>
</dbReference>
<protein>
    <submittedName>
        <fullName evidence="3">Prephenate dehydrogenase/arogenate dehydrogenase family protein</fullName>
    </submittedName>
</protein>